<evidence type="ECO:0000256" key="7">
    <source>
        <dbReference type="SAM" id="Phobius"/>
    </source>
</evidence>
<proteinExistence type="predicted"/>
<dbReference type="Proteomes" id="UP001279734">
    <property type="component" value="Unassembled WGS sequence"/>
</dbReference>
<keyword evidence="9" id="KW-1185">Reference proteome</keyword>
<keyword evidence="3" id="KW-0677">Repeat</keyword>
<sequence length="510" mass="56553">MNCKTEDVPCVVEDYVMSNLMLSQIIGSTGAVSAGLDLGKGPLAHIGTEKYRLKWRWLRYLNNDRDRRDLITWFFFSGFCCFPGSGGRGTLCPRRSSNTPLWLWCSGLSLITAVLGIVGSLATEGNVAVHYHMMDIIPVTIMGLIGGVLGSLYNYLLHNVLRLYSLINERGKILKILLSLTVSVFTSACLYGLPFLVSCTQCDPSLPKSVCPTSGRTGNFKKFNCPDGYYNNLAILPYSLLIFFSVYCVLGLFTFGIAVPSGLFLPIILIGSANGRLLGTAMGSYTNIDQGLYTVLGAASLMAGSMRMTVSLYCFNPIIYEIILELKGLPFIEANPEPWMRNINVAELADAKPPLFTLCGAEKVAQTVEVLRHTTHNGFPAVDDNATQETGHITGAMELHRLILRTRLVAALKKKWFQQVLRTTEEWEVMLKFSWGELAEREAKFKSVAMSKDEMEMYVDLHPLTNKTPYTVVEDMSAAKAMVLFRQVTLRHLPIVPKYQASGVYPVVES</sequence>
<dbReference type="PRINTS" id="PR00762">
    <property type="entry name" value="CLCHANNEL"/>
</dbReference>
<dbReference type="GO" id="GO:0015108">
    <property type="term" value="F:chloride transmembrane transporter activity"/>
    <property type="evidence" value="ECO:0007669"/>
    <property type="project" value="InterPro"/>
</dbReference>
<dbReference type="Gene3D" id="1.10.3080.10">
    <property type="entry name" value="Clc chloride channel"/>
    <property type="match status" value="1"/>
</dbReference>
<dbReference type="GO" id="GO:0009705">
    <property type="term" value="C:plant-type vacuole membrane"/>
    <property type="evidence" value="ECO:0007669"/>
    <property type="project" value="TreeGrafter"/>
</dbReference>
<keyword evidence="4 7" id="KW-1133">Transmembrane helix</keyword>
<evidence type="ECO:0000256" key="6">
    <source>
        <dbReference type="ARBA" id="ARBA00023136"/>
    </source>
</evidence>
<gene>
    <name evidence="8" type="ORF">Nepgr_008678</name>
</gene>
<dbReference type="InterPro" id="IPR051280">
    <property type="entry name" value="Cl-channel/antiporter"/>
</dbReference>
<evidence type="ECO:0000256" key="2">
    <source>
        <dbReference type="ARBA" id="ARBA00022692"/>
    </source>
</evidence>
<evidence type="ECO:0000313" key="8">
    <source>
        <dbReference type="EMBL" id="GMH06838.1"/>
    </source>
</evidence>
<dbReference type="Pfam" id="PF00654">
    <property type="entry name" value="Voltage_CLC"/>
    <property type="match status" value="1"/>
</dbReference>
<dbReference type="InterPro" id="IPR001807">
    <property type="entry name" value="ClC"/>
</dbReference>
<name>A0AAD3XJH2_NEPGR</name>
<feature type="transmembrane region" description="Helical" evidence="7">
    <location>
        <begin position="101"/>
        <end position="121"/>
    </location>
</feature>
<dbReference type="GO" id="GO:0009671">
    <property type="term" value="F:nitrate:proton symporter activity"/>
    <property type="evidence" value="ECO:0007669"/>
    <property type="project" value="TreeGrafter"/>
</dbReference>
<comment type="subcellular location">
    <subcellularLocation>
        <location evidence="1">Membrane</location>
        <topology evidence="1">Multi-pass membrane protein</topology>
    </subcellularLocation>
</comment>
<accession>A0AAD3XJH2</accession>
<feature type="transmembrane region" description="Helical" evidence="7">
    <location>
        <begin position="136"/>
        <end position="156"/>
    </location>
</feature>
<dbReference type="PANTHER" id="PTHR11689">
    <property type="entry name" value="CHLORIDE CHANNEL PROTEIN CLC FAMILY MEMBER"/>
    <property type="match status" value="1"/>
</dbReference>
<feature type="transmembrane region" description="Helical" evidence="7">
    <location>
        <begin position="70"/>
        <end position="89"/>
    </location>
</feature>
<dbReference type="SUPFAM" id="SSF54631">
    <property type="entry name" value="CBS-domain pair"/>
    <property type="match status" value="1"/>
</dbReference>
<keyword evidence="6 7" id="KW-0472">Membrane</keyword>
<keyword evidence="2 7" id="KW-0812">Transmembrane</keyword>
<dbReference type="EMBL" id="BSYO01000006">
    <property type="protein sequence ID" value="GMH06838.1"/>
    <property type="molecule type" value="Genomic_DNA"/>
</dbReference>
<evidence type="ECO:0000256" key="3">
    <source>
        <dbReference type="ARBA" id="ARBA00022737"/>
    </source>
</evidence>
<dbReference type="AlphaFoldDB" id="A0AAD3XJH2"/>
<reference evidence="8" key="1">
    <citation type="submission" date="2023-05" db="EMBL/GenBank/DDBJ databases">
        <title>Nepenthes gracilis genome sequencing.</title>
        <authorList>
            <person name="Fukushima K."/>
        </authorList>
    </citation>
    <scope>NUCLEOTIDE SEQUENCE</scope>
    <source>
        <strain evidence="8">SING2019-196</strain>
    </source>
</reference>
<protein>
    <submittedName>
        <fullName evidence="8">Uncharacterized protein</fullName>
    </submittedName>
</protein>
<evidence type="ECO:0000313" key="9">
    <source>
        <dbReference type="Proteomes" id="UP001279734"/>
    </source>
</evidence>
<dbReference type="SUPFAM" id="SSF81340">
    <property type="entry name" value="Clc chloride channel"/>
    <property type="match status" value="1"/>
</dbReference>
<dbReference type="InterPro" id="IPR046342">
    <property type="entry name" value="CBS_dom_sf"/>
</dbReference>
<comment type="caution">
    <text evidence="8">The sequence shown here is derived from an EMBL/GenBank/DDBJ whole genome shotgun (WGS) entry which is preliminary data.</text>
</comment>
<evidence type="ECO:0000256" key="1">
    <source>
        <dbReference type="ARBA" id="ARBA00004141"/>
    </source>
</evidence>
<evidence type="ECO:0000256" key="5">
    <source>
        <dbReference type="ARBA" id="ARBA00023122"/>
    </source>
</evidence>
<feature type="transmembrane region" description="Helical" evidence="7">
    <location>
        <begin position="240"/>
        <end position="270"/>
    </location>
</feature>
<organism evidence="8 9">
    <name type="scientific">Nepenthes gracilis</name>
    <name type="common">Slender pitcher plant</name>
    <dbReference type="NCBI Taxonomy" id="150966"/>
    <lineage>
        <taxon>Eukaryota</taxon>
        <taxon>Viridiplantae</taxon>
        <taxon>Streptophyta</taxon>
        <taxon>Embryophyta</taxon>
        <taxon>Tracheophyta</taxon>
        <taxon>Spermatophyta</taxon>
        <taxon>Magnoliopsida</taxon>
        <taxon>eudicotyledons</taxon>
        <taxon>Gunneridae</taxon>
        <taxon>Pentapetalae</taxon>
        <taxon>Caryophyllales</taxon>
        <taxon>Nepenthaceae</taxon>
        <taxon>Nepenthes</taxon>
    </lineage>
</organism>
<dbReference type="InterPro" id="IPR014743">
    <property type="entry name" value="Cl-channel_core"/>
</dbReference>
<feature type="transmembrane region" description="Helical" evidence="7">
    <location>
        <begin position="176"/>
        <end position="197"/>
    </location>
</feature>
<keyword evidence="5" id="KW-0129">CBS domain</keyword>
<evidence type="ECO:0000256" key="4">
    <source>
        <dbReference type="ARBA" id="ARBA00022989"/>
    </source>
</evidence>
<dbReference type="PANTHER" id="PTHR11689:SF67">
    <property type="entry name" value="CHLORIDE CHANNEL PROTEIN CLC-A"/>
    <property type="match status" value="1"/>
</dbReference>